<dbReference type="EMBL" id="BGPR01004441">
    <property type="protein sequence ID" value="GBM99696.1"/>
    <property type="molecule type" value="Genomic_DNA"/>
</dbReference>
<keyword evidence="2" id="KW-1185">Reference proteome</keyword>
<dbReference type="Proteomes" id="UP000499080">
    <property type="component" value="Unassembled WGS sequence"/>
</dbReference>
<gene>
    <name evidence="1" type="ORF">AVEN_104056_1</name>
</gene>
<reference evidence="1 2" key="1">
    <citation type="journal article" date="2019" name="Sci. Rep.">
        <title>Orb-weaving spider Araneus ventricosus genome elucidates the spidroin gene catalogue.</title>
        <authorList>
            <person name="Kono N."/>
            <person name="Nakamura H."/>
            <person name="Ohtoshi R."/>
            <person name="Moran D.A.P."/>
            <person name="Shinohara A."/>
            <person name="Yoshida Y."/>
            <person name="Fujiwara M."/>
            <person name="Mori M."/>
            <person name="Tomita M."/>
            <person name="Arakawa K."/>
        </authorList>
    </citation>
    <scope>NUCLEOTIDE SEQUENCE [LARGE SCALE GENOMIC DNA]</scope>
</reference>
<protein>
    <submittedName>
        <fullName evidence="1">Uncharacterized protein</fullName>
    </submittedName>
</protein>
<organism evidence="1 2">
    <name type="scientific">Araneus ventricosus</name>
    <name type="common">Orbweaver spider</name>
    <name type="synonym">Epeira ventricosa</name>
    <dbReference type="NCBI Taxonomy" id="182803"/>
    <lineage>
        <taxon>Eukaryota</taxon>
        <taxon>Metazoa</taxon>
        <taxon>Ecdysozoa</taxon>
        <taxon>Arthropoda</taxon>
        <taxon>Chelicerata</taxon>
        <taxon>Arachnida</taxon>
        <taxon>Araneae</taxon>
        <taxon>Araneomorphae</taxon>
        <taxon>Entelegynae</taxon>
        <taxon>Araneoidea</taxon>
        <taxon>Araneidae</taxon>
        <taxon>Araneus</taxon>
    </lineage>
</organism>
<comment type="caution">
    <text evidence="1">The sequence shown here is derived from an EMBL/GenBank/DDBJ whole genome shotgun (WGS) entry which is preliminary data.</text>
</comment>
<sequence length="101" mass="11154">MHTLTGSIMVVKKGLIRSVKNDRNISYFATKIPEIDIPDFLALSGSVQAPTLFFISLKEFSRPSQTDVCTKGLKVCISRTYCKAREGETETRLASGNARPT</sequence>
<evidence type="ECO:0000313" key="2">
    <source>
        <dbReference type="Proteomes" id="UP000499080"/>
    </source>
</evidence>
<name>A0A4Y2KDP9_ARAVE</name>
<dbReference type="AlphaFoldDB" id="A0A4Y2KDP9"/>
<evidence type="ECO:0000313" key="1">
    <source>
        <dbReference type="EMBL" id="GBM99696.1"/>
    </source>
</evidence>
<accession>A0A4Y2KDP9</accession>
<proteinExistence type="predicted"/>